<evidence type="ECO:0000256" key="1">
    <source>
        <dbReference type="ARBA" id="ARBA00022741"/>
    </source>
</evidence>
<feature type="compositionally biased region" description="Polar residues" evidence="3">
    <location>
        <begin position="846"/>
        <end position="856"/>
    </location>
</feature>
<feature type="compositionally biased region" description="Basic and acidic residues" evidence="3">
    <location>
        <begin position="858"/>
        <end position="868"/>
    </location>
</feature>
<keyword evidence="1" id="KW-0547">Nucleotide-binding</keyword>
<feature type="region of interest" description="Disordered" evidence="3">
    <location>
        <begin position="357"/>
        <end position="379"/>
    </location>
</feature>
<protein>
    <recommendedName>
        <fullName evidence="6">AAA+ ATPase domain-containing protein</fullName>
    </recommendedName>
</protein>
<accession>A0ABN2F648</accession>
<dbReference type="SUPFAM" id="SSF52540">
    <property type="entry name" value="P-loop containing nucleoside triphosphate hydrolases"/>
    <property type="match status" value="1"/>
</dbReference>
<gene>
    <name evidence="4" type="ORF">GCM10009733_028600</name>
</gene>
<evidence type="ECO:0000256" key="3">
    <source>
        <dbReference type="SAM" id="MobiDB-lite"/>
    </source>
</evidence>
<dbReference type="EMBL" id="BAAAMU010000017">
    <property type="protein sequence ID" value="GAA1630116.1"/>
    <property type="molecule type" value="Genomic_DNA"/>
</dbReference>
<dbReference type="Gene3D" id="3.40.50.300">
    <property type="entry name" value="P-loop containing nucleotide triphosphate hydrolases"/>
    <property type="match status" value="1"/>
</dbReference>
<dbReference type="PANTHER" id="PTHR16305">
    <property type="entry name" value="TESTICULAR SOLUBLE ADENYLYL CYCLASE"/>
    <property type="match status" value="1"/>
</dbReference>
<feature type="compositionally biased region" description="Basic and acidic residues" evidence="3">
    <location>
        <begin position="532"/>
        <end position="542"/>
    </location>
</feature>
<evidence type="ECO:0000256" key="2">
    <source>
        <dbReference type="ARBA" id="ARBA00022840"/>
    </source>
</evidence>
<comment type="caution">
    <text evidence="4">The sequence shown here is derived from an EMBL/GenBank/DDBJ whole genome shotgun (WGS) entry which is preliminary data.</text>
</comment>
<feature type="compositionally biased region" description="Polar residues" evidence="3">
    <location>
        <begin position="517"/>
        <end position="531"/>
    </location>
</feature>
<feature type="region of interest" description="Disordered" evidence="3">
    <location>
        <begin position="620"/>
        <end position="647"/>
    </location>
</feature>
<keyword evidence="2" id="KW-0067">ATP-binding</keyword>
<reference evidence="4 5" key="1">
    <citation type="journal article" date="2019" name="Int. J. Syst. Evol. Microbiol.">
        <title>The Global Catalogue of Microorganisms (GCM) 10K type strain sequencing project: providing services to taxonomists for standard genome sequencing and annotation.</title>
        <authorList>
            <consortium name="The Broad Institute Genomics Platform"/>
            <consortium name="The Broad Institute Genome Sequencing Center for Infectious Disease"/>
            <person name="Wu L."/>
            <person name="Ma J."/>
        </authorList>
    </citation>
    <scope>NUCLEOTIDE SEQUENCE [LARGE SCALE GENOMIC DNA]</scope>
    <source>
        <strain evidence="4 5">JCM 13929</strain>
    </source>
</reference>
<feature type="compositionally biased region" description="Polar residues" evidence="3">
    <location>
        <begin position="624"/>
        <end position="634"/>
    </location>
</feature>
<feature type="compositionally biased region" description="Basic and acidic residues" evidence="3">
    <location>
        <begin position="685"/>
        <end position="696"/>
    </location>
</feature>
<name>A0ABN2F648_9ACTN</name>
<dbReference type="InterPro" id="IPR027417">
    <property type="entry name" value="P-loop_NTPase"/>
</dbReference>
<feature type="compositionally biased region" description="Low complexity" evidence="3">
    <location>
        <begin position="357"/>
        <end position="369"/>
    </location>
</feature>
<dbReference type="RefSeq" id="WP_346104843.1">
    <property type="nucleotide sequence ID" value="NZ_BAAAMU010000017.1"/>
</dbReference>
<feature type="region of interest" description="Disordered" evidence="3">
    <location>
        <begin position="503"/>
        <end position="571"/>
    </location>
</feature>
<feature type="region of interest" description="Disordered" evidence="3">
    <location>
        <begin position="682"/>
        <end position="708"/>
    </location>
</feature>
<proteinExistence type="predicted"/>
<keyword evidence="5" id="KW-1185">Reference proteome</keyword>
<evidence type="ECO:0008006" key="6">
    <source>
        <dbReference type="Google" id="ProtNLM"/>
    </source>
</evidence>
<dbReference type="Proteomes" id="UP001500064">
    <property type="component" value="Unassembled WGS sequence"/>
</dbReference>
<evidence type="ECO:0000313" key="5">
    <source>
        <dbReference type="Proteomes" id="UP001500064"/>
    </source>
</evidence>
<feature type="region of interest" description="Disordered" evidence="3">
    <location>
        <begin position="843"/>
        <end position="904"/>
    </location>
</feature>
<evidence type="ECO:0000313" key="4">
    <source>
        <dbReference type="EMBL" id="GAA1630116.1"/>
    </source>
</evidence>
<organism evidence="4 5">
    <name type="scientific">Nonomuraea maheshkhaliensis</name>
    <dbReference type="NCBI Taxonomy" id="419590"/>
    <lineage>
        <taxon>Bacteria</taxon>
        <taxon>Bacillati</taxon>
        <taxon>Actinomycetota</taxon>
        <taxon>Actinomycetes</taxon>
        <taxon>Streptosporangiales</taxon>
        <taxon>Streptosporangiaceae</taxon>
        <taxon>Nonomuraea</taxon>
    </lineage>
</organism>
<sequence>MGTSRPFAGREQELGHLLRLTRDPTAQGVLVTGPPGVGKSALAVRLAGRLGGAFTVKGSRALRDVPGGSPPPAYGTGSGFGGRQCSPGLEVLTLVDDAHLLDSHSAETLAALVRAGRIRLIATVCSEADTGGPVVELWRDGRLRRFDVEPLGEADVSAVLAAALGGPADDTAVSTLTELTGGNALWLRELVHAMRASGSLQQSDGVWRLSGDPPPARGVADLVDHRVGSLPDGAASVLEYATFGEPIGVGTLAGLCSEAAVLEALNLGVIEVAREWRGEVARPAHPLYGEAARDRCPAERRTRRYADLVAAVESETKSAAETATGAAAGVTHGGQFTAQVAAGTPVEPSVETAVSTTTEPTLGATTGAPVKDSPEAAEARGRCDTARVAAWRLAGGLRADAGTLVGACRLAEAVHDHASAIRLGRAAMREGGGASAAIGLATALNGAGRPDQALAVLTAAEDACHARGDDQRRVRLTLARARTLAWGLDRLGDALDLLATTHKELRDPEPTPGSDPARTSQGPVPSTQQPGRQDETDADSGRPLHRPTARQMGPPDETDADRATQGSRPGLERAALRHELAVERARLLAETARPDAALRTVEQISSDPNPLRAEALPAQGVDRPQTSGPSTSIANHHHSPTAGAIAPPADDRVSLALALALCHQGRTGEAVAVLRDVLPAVQAEKPQKPPRPREPRLTQGSSRHKRVPAHAVDALTGEDPAPPWTSAHMTWALCGWFAGDLVAVERATASMGPGWPGTSEQVLARGRLAMLRGELGAALFLLRAPVRRETPLAAAERRTAYAMAQALRGDAAGARASLDMTEARASPDAIGAQASLGAATEARASLGTTRAQSSANAAEERPWLDLHRVQPSLDAAEGRPSPNVTRAQPPLGAERRASLDVTEARVSPDAARAPVTWTALRHWVALAEVWTQAAAGRRARAVDLALAHAEECRGGGPSSFEAVALHDAVRLGAPASALPRLSALAATHDGLRVRLALRHADALAGGDADALTAVAAHFAAAGLGLFAAEAGAQAEALRAGSVPEWCPHSG</sequence>
<dbReference type="PANTHER" id="PTHR16305:SF35">
    <property type="entry name" value="TRANSCRIPTIONAL ACTIVATOR DOMAIN"/>
    <property type="match status" value="1"/>
</dbReference>